<dbReference type="EMBL" id="MVFC01000023">
    <property type="protein sequence ID" value="OON75382.1"/>
    <property type="molecule type" value="Genomic_DNA"/>
</dbReference>
<evidence type="ECO:0008006" key="4">
    <source>
        <dbReference type="Google" id="ProtNLM"/>
    </source>
</evidence>
<feature type="transmembrane region" description="Helical" evidence="1">
    <location>
        <begin position="122"/>
        <end position="143"/>
    </location>
</feature>
<comment type="caution">
    <text evidence="2">The sequence shown here is derived from an EMBL/GenBank/DDBJ whole genome shotgun (WGS) entry which is preliminary data.</text>
</comment>
<gene>
    <name evidence="2" type="ORF">B1H18_23155</name>
</gene>
<protein>
    <recommendedName>
        <fullName evidence="4">DUF3592 domain-containing protein</fullName>
    </recommendedName>
</protein>
<keyword evidence="1" id="KW-0472">Membrane</keyword>
<proteinExistence type="predicted"/>
<keyword evidence="3" id="KW-1185">Reference proteome</keyword>
<dbReference type="RefSeq" id="WP_077970700.1">
    <property type="nucleotide sequence ID" value="NZ_CP045178.1"/>
</dbReference>
<organism evidence="2 3">
    <name type="scientific">Streptomyces tsukubensis</name>
    <dbReference type="NCBI Taxonomy" id="83656"/>
    <lineage>
        <taxon>Bacteria</taxon>
        <taxon>Bacillati</taxon>
        <taxon>Actinomycetota</taxon>
        <taxon>Actinomycetes</taxon>
        <taxon>Kitasatosporales</taxon>
        <taxon>Streptomycetaceae</taxon>
        <taxon>Streptomyces</taxon>
    </lineage>
</organism>
<dbReference type="OrthoDB" id="4221100at2"/>
<keyword evidence="1" id="KW-0812">Transmembrane</keyword>
<evidence type="ECO:0000256" key="1">
    <source>
        <dbReference type="SAM" id="Phobius"/>
    </source>
</evidence>
<reference evidence="2 3" key="1">
    <citation type="submission" date="2017-02" db="EMBL/GenBank/DDBJ databases">
        <title>Draft Genome Sequence of Streptomyces tsukubaensis F601, a Producer of the immunosuppressant tacrolimus FK506.</title>
        <authorList>
            <person name="Zong G."/>
            <person name="Zhong C."/>
            <person name="Fu J."/>
            <person name="Qin R."/>
            <person name="Cao G."/>
        </authorList>
    </citation>
    <scope>NUCLEOTIDE SEQUENCE [LARGE SCALE GENOMIC DNA]</scope>
    <source>
        <strain evidence="2 3">F601</strain>
    </source>
</reference>
<dbReference type="Proteomes" id="UP000190539">
    <property type="component" value="Unassembled WGS sequence"/>
</dbReference>
<evidence type="ECO:0000313" key="3">
    <source>
        <dbReference type="Proteomes" id="UP000190539"/>
    </source>
</evidence>
<dbReference type="AlphaFoldDB" id="A0A1V4A483"/>
<name>A0A1V4A483_9ACTN</name>
<keyword evidence="1" id="KW-1133">Transmembrane helix</keyword>
<evidence type="ECO:0000313" key="2">
    <source>
        <dbReference type="EMBL" id="OON75382.1"/>
    </source>
</evidence>
<accession>A0A1V4A483</accession>
<sequence>MKILFLAIPALIACVALGMAVSAMRERLRLRAAWRGGLTAEAHCRRTYATTGRRGGSGTSTTLHHVYEFTARDGRTVRFEEEDGPATTLEGDIVVVSYAADHPERATAQEPGTALRHTAHTVGLLLFCAVMVAFCVFFATSALRSL</sequence>